<proteinExistence type="inferred from homology"/>
<dbReference type="PANTHER" id="PTHR42760">
    <property type="entry name" value="SHORT-CHAIN DEHYDROGENASES/REDUCTASES FAMILY MEMBER"/>
    <property type="match status" value="1"/>
</dbReference>
<reference evidence="3" key="1">
    <citation type="submission" date="2020-08" db="EMBL/GenBank/DDBJ databases">
        <title>Genome public.</title>
        <authorList>
            <person name="Liu C."/>
            <person name="Sun Q."/>
        </authorList>
    </citation>
    <scope>NUCLEOTIDE SEQUENCE</scope>
    <source>
        <strain evidence="3">BX15</strain>
    </source>
</reference>
<dbReference type="InterPro" id="IPR036291">
    <property type="entry name" value="NAD(P)-bd_dom_sf"/>
</dbReference>
<name>A0A923MH63_9FIRM</name>
<dbReference type="GO" id="GO:0008206">
    <property type="term" value="P:bile acid metabolic process"/>
    <property type="evidence" value="ECO:0007669"/>
    <property type="project" value="UniProtKB-ARBA"/>
</dbReference>
<keyword evidence="4" id="KW-1185">Reference proteome</keyword>
<organism evidence="3 4">
    <name type="scientific">Dysosmobacter segnis</name>
    <dbReference type="NCBI Taxonomy" id="2763042"/>
    <lineage>
        <taxon>Bacteria</taxon>
        <taxon>Bacillati</taxon>
        <taxon>Bacillota</taxon>
        <taxon>Clostridia</taxon>
        <taxon>Eubacteriales</taxon>
        <taxon>Oscillospiraceae</taxon>
        <taxon>Dysosmobacter</taxon>
    </lineage>
</organism>
<evidence type="ECO:0000256" key="2">
    <source>
        <dbReference type="ARBA" id="ARBA00023002"/>
    </source>
</evidence>
<evidence type="ECO:0000313" key="3">
    <source>
        <dbReference type="EMBL" id="MBC5770253.1"/>
    </source>
</evidence>
<comment type="similarity">
    <text evidence="1">Belongs to the short-chain dehydrogenases/reductases (SDR) family.</text>
</comment>
<dbReference type="EMBL" id="JACOQI010000006">
    <property type="protein sequence ID" value="MBC5770253.1"/>
    <property type="molecule type" value="Genomic_DNA"/>
</dbReference>
<dbReference type="RefSeq" id="WP_187014544.1">
    <property type="nucleotide sequence ID" value="NZ_JACOQI010000006.1"/>
</dbReference>
<dbReference type="Proteomes" id="UP000620327">
    <property type="component" value="Unassembled WGS sequence"/>
</dbReference>
<dbReference type="InterPro" id="IPR002347">
    <property type="entry name" value="SDR_fam"/>
</dbReference>
<keyword evidence="2" id="KW-0560">Oxidoreductase</keyword>
<protein>
    <submittedName>
        <fullName evidence="3">SDR family oxidoreductase</fullName>
    </submittedName>
</protein>
<accession>A0A923MH63</accession>
<comment type="caution">
    <text evidence="3">The sequence shown here is derived from an EMBL/GenBank/DDBJ whole genome shotgun (WGS) entry which is preliminary data.</text>
</comment>
<dbReference type="FunFam" id="3.40.50.720:FF:000084">
    <property type="entry name" value="Short-chain dehydrogenase reductase"/>
    <property type="match status" value="1"/>
</dbReference>
<dbReference type="SUPFAM" id="SSF51735">
    <property type="entry name" value="NAD(P)-binding Rossmann-fold domains"/>
    <property type="match status" value="1"/>
</dbReference>
<evidence type="ECO:0000256" key="1">
    <source>
        <dbReference type="ARBA" id="ARBA00006484"/>
    </source>
</evidence>
<dbReference type="PANTHER" id="PTHR42760:SF5">
    <property type="entry name" value="2-DEHYDRO-3-DEOXY-D-GLUCONATE 5-DEHYDROGENASE"/>
    <property type="match status" value="1"/>
</dbReference>
<dbReference type="GO" id="GO:0016616">
    <property type="term" value="F:oxidoreductase activity, acting on the CH-OH group of donors, NAD or NADP as acceptor"/>
    <property type="evidence" value="ECO:0007669"/>
    <property type="project" value="TreeGrafter"/>
</dbReference>
<dbReference type="Pfam" id="PF13561">
    <property type="entry name" value="adh_short_C2"/>
    <property type="match status" value="1"/>
</dbReference>
<dbReference type="AlphaFoldDB" id="A0A923MH63"/>
<gene>
    <name evidence="3" type="ORF">H8Z83_07945</name>
</gene>
<dbReference type="PRINTS" id="PR00081">
    <property type="entry name" value="GDHRDH"/>
</dbReference>
<dbReference type="PRINTS" id="PR00080">
    <property type="entry name" value="SDRFAMILY"/>
</dbReference>
<evidence type="ECO:0000313" key="4">
    <source>
        <dbReference type="Proteomes" id="UP000620327"/>
    </source>
</evidence>
<dbReference type="Gene3D" id="3.40.50.720">
    <property type="entry name" value="NAD(P)-binding Rossmann-like Domain"/>
    <property type="match status" value="1"/>
</dbReference>
<sequence length="254" mass="27249">MKFPTFDLTGQVALVTGATKNIGHALALGLANAGADIVVVGRTVSECESTAEEIRAMGRRALAVPTDVTDQSAINAMVDKAMAEFGRIDILMNNAGAAITKKAEDLTMEEWDRVVNVDLRGAFMVAQAVGKVMIRQNYGRIINTISVYGYVGGKLVLPYLAAKGGLAQVTKGLAMEWARYNINVNALVPGYIVTEINKKEFENEKVYNSIVRKIPMRRLGSVEDVIGSVIFLASDASNYVTGAVIAADGGWLCE</sequence>